<protein>
    <submittedName>
        <fullName evidence="1">Uncharacterized protein</fullName>
    </submittedName>
</protein>
<evidence type="ECO:0000313" key="1">
    <source>
        <dbReference type="EMBL" id="MBD8502678.1"/>
    </source>
</evidence>
<name>A0ABR9B8J2_9RHOO</name>
<accession>A0ABR9B8J2</accession>
<reference evidence="2" key="1">
    <citation type="submission" date="2023-07" db="EMBL/GenBank/DDBJ databases">
        <title>Thauera sp. CAU 1555 isolated from sand of Yaerae Beach.</title>
        <authorList>
            <person name="Kim W."/>
        </authorList>
    </citation>
    <scope>NUCLEOTIDE SEQUENCE [LARGE SCALE GENOMIC DNA]</scope>
    <source>
        <strain evidence="2">CAU 1555</strain>
    </source>
</reference>
<dbReference type="EMBL" id="JACYTO010000001">
    <property type="protein sequence ID" value="MBD8502678.1"/>
    <property type="molecule type" value="Genomic_DNA"/>
</dbReference>
<keyword evidence="2" id="KW-1185">Reference proteome</keyword>
<gene>
    <name evidence="1" type="ORF">IFO67_07245</name>
</gene>
<dbReference type="Proteomes" id="UP000603602">
    <property type="component" value="Unassembled WGS sequence"/>
</dbReference>
<comment type="caution">
    <text evidence="1">The sequence shown here is derived from an EMBL/GenBank/DDBJ whole genome shotgun (WGS) entry which is preliminary data.</text>
</comment>
<sequence>MLRAGGENFNVDGFIASVPLPIDSLWRKGERRFPNSTKNEKINETSGIRIVASEASFSQFQRQIEDVISFLQANLENVKRLSSFPGVEWLALDFGAEIYPPGWSSFTFPPELLFLSGQAGVSLCLSVYPTENEVEADA</sequence>
<evidence type="ECO:0000313" key="2">
    <source>
        <dbReference type="Proteomes" id="UP000603602"/>
    </source>
</evidence>
<proteinExistence type="predicted"/>
<organism evidence="1 2">
    <name type="scientific">Thauera sedimentorum</name>
    <dbReference type="NCBI Taxonomy" id="2767595"/>
    <lineage>
        <taxon>Bacteria</taxon>
        <taxon>Pseudomonadati</taxon>
        <taxon>Pseudomonadota</taxon>
        <taxon>Betaproteobacteria</taxon>
        <taxon>Rhodocyclales</taxon>
        <taxon>Zoogloeaceae</taxon>
        <taxon>Thauera</taxon>
    </lineage>
</organism>
<dbReference type="RefSeq" id="WP_187717440.1">
    <property type="nucleotide sequence ID" value="NZ_JACTAH010000001.1"/>
</dbReference>